<evidence type="ECO:0000256" key="1">
    <source>
        <dbReference type="ARBA" id="ARBA00023242"/>
    </source>
</evidence>
<dbReference type="Gene3D" id="4.10.240.10">
    <property type="entry name" value="Zn(2)-C6 fungal-type DNA-binding domain"/>
    <property type="match status" value="1"/>
</dbReference>
<reference evidence="4" key="1">
    <citation type="journal article" date="2020" name="Stud. Mycol.">
        <title>101 Dothideomycetes genomes: a test case for predicting lifestyles and emergence of pathogens.</title>
        <authorList>
            <person name="Haridas S."/>
            <person name="Albert R."/>
            <person name="Binder M."/>
            <person name="Bloem J."/>
            <person name="Labutti K."/>
            <person name="Salamov A."/>
            <person name="Andreopoulos B."/>
            <person name="Baker S."/>
            <person name="Barry K."/>
            <person name="Bills G."/>
            <person name="Bluhm B."/>
            <person name="Cannon C."/>
            <person name="Castanera R."/>
            <person name="Culley D."/>
            <person name="Daum C."/>
            <person name="Ezra D."/>
            <person name="Gonzalez J."/>
            <person name="Henrissat B."/>
            <person name="Kuo A."/>
            <person name="Liang C."/>
            <person name="Lipzen A."/>
            <person name="Lutzoni F."/>
            <person name="Magnuson J."/>
            <person name="Mondo S."/>
            <person name="Nolan M."/>
            <person name="Ohm R."/>
            <person name="Pangilinan J."/>
            <person name="Park H.-J."/>
            <person name="Ramirez L."/>
            <person name="Alfaro M."/>
            <person name="Sun H."/>
            <person name="Tritt A."/>
            <person name="Yoshinaga Y."/>
            <person name="Zwiers L.-H."/>
            <person name="Turgeon B."/>
            <person name="Goodwin S."/>
            <person name="Spatafora J."/>
            <person name="Crous P."/>
            <person name="Grigoriev I."/>
        </authorList>
    </citation>
    <scope>NUCLEOTIDE SEQUENCE</scope>
    <source>
        <strain evidence="4">CBS 473.64</strain>
    </source>
</reference>
<evidence type="ECO:0000313" key="5">
    <source>
        <dbReference type="Proteomes" id="UP000799753"/>
    </source>
</evidence>
<accession>A0A6A6RQB2</accession>
<dbReference type="SUPFAM" id="SSF57701">
    <property type="entry name" value="Zn2/Cys6 DNA-binding domain"/>
    <property type="match status" value="1"/>
</dbReference>
<dbReference type="PROSITE" id="PS00463">
    <property type="entry name" value="ZN2_CY6_FUNGAL_1"/>
    <property type="match status" value="1"/>
</dbReference>
<evidence type="ECO:0000256" key="2">
    <source>
        <dbReference type="SAM" id="MobiDB-lite"/>
    </source>
</evidence>
<dbReference type="CDD" id="cd00067">
    <property type="entry name" value="GAL4"/>
    <property type="match status" value="1"/>
</dbReference>
<feature type="domain" description="Zn(2)-C6 fungal-type" evidence="3">
    <location>
        <begin position="10"/>
        <end position="38"/>
    </location>
</feature>
<protein>
    <recommendedName>
        <fullName evidence="3">Zn(2)-C6 fungal-type domain-containing protein</fullName>
    </recommendedName>
</protein>
<dbReference type="InterPro" id="IPR001138">
    <property type="entry name" value="Zn2Cys6_DnaBD"/>
</dbReference>
<proteinExistence type="predicted"/>
<evidence type="ECO:0000259" key="3">
    <source>
        <dbReference type="PROSITE" id="PS50048"/>
    </source>
</evidence>
<dbReference type="GO" id="GO:0008270">
    <property type="term" value="F:zinc ion binding"/>
    <property type="evidence" value="ECO:0007669"/>
    <property type="project" value="InterPro"/>
</dbReference>
<organism evidence="4 5">
    <name type="scientific">Massarina eburnea CBS 473.64</name>
    <dbReference type="NCBI Taxonomy" id="1395130"/>
    <lineage>
        <taxon>Eukaryota</taxon>
        <taxon>Fungi</taxon>
        <taxon>Dikarya</taxon>
        <taxon>Ascomycota</taxon>
        <taxon>Pezizomycotina</taxon>
        <taxon>Dothideomycetes</taxon>
        <taxon>Pleosporomycetidae</taxon>
        <taxon>Pleosporales</taxon>
        <taxon>Massarineae</taxon>
        <taxon>Massarinaceae</taxon>
        <taxon>Massarina</taxon>
    </lineage>
</organism>
<dbReference type="OrthoDB" id="3788992at2759"/>
<dbReference type="InterPro" id="IPR053178">
    <property type="entry name" value="Osmoadaptation_assoc"/>
</dbReference>
<keyword evidence="1" id="KW-0539">Nucleus</keyword>
<dbReference type="Pfam" id="PF00172">
    <property type="entry name" value="Zn_clus"/>
    <property type="match status" value="1"/>
</dbReference>
<name>A0A6A6RQB2_9PLEO</name>
<keyword evidence="5" id="KW-1185">Reference proteome</keyword>
<dbReference type="PROSITE" id="PS50048">
    <property type="entry name" value="ZN2_CY6_FUNGAL_2"/>
    <property type="match status" value="1"/>
</dbReference>
<dbReference type="InterPro" id="IPR036864">
    <property type="entry name" value="Zn2-C6_fun-type_DNA-bd_sf"/>
</dbReference>
<dbReference type="InterPro" id="IPR021858">
    <property type="entry name" value="Fun_TF"/>
</dbReference>
<dbReference type="Pfam" id="PF11951">
    <property type="entry name" value="Fungal_trans_2"/>
    <property type="match status" value="1"/>
</dbReference>
<dbReference type="AlphaFoldDB" id="A0A6A6RQB2"/>
<gene>
    <name evidence="4" type="ORF">P280DRAFT_483144</name>
</gene>
<dbReference type="PANTHER" id="PTHR38111">
    <property type="entry name" value="ZN(2)-C6 FUNGAL-TYPE DOMAIN-CONTAINING PROTEIN-RELATED"/>
    <property type="match status" value="1"/>
</dbReference>
<feature type="region of interest" description="Disordered" evidence="2">
    <location>
        <begin position="57"/>
        <end position="88"/>
    </location>
</feature>
<feature type="compositionally biased region" description="Low complexity" evidence="2">
    <location>
        <begin position="75"/>
        <end position="87"/>
    </location>
</feature>
<evidence type="ECO:0000313" key="4">
    <source>
        <dbReference type="EMBL" id="KAF2637265.1"/>
    </source>
</evidence>
<dbReference type="GO" id="GO:0000981">
    <property type="term" value="F:DNA-binding transcription factor activity, RNA polymerase II-specific"/>
    <property type="evidence" value="ECO:0007669"/>
    <property type="project" value="InterPro"/>
</dbReference>
<dbReference type="SMART" id="SM00066">
    <property type="entry name" value="GAL4"/>
    <property type="match status" value="1"/>
</dbReference>
<sequence length="535" mass="60574">MVGVPGRSKGCSTCRRRKKKCDLLQPICGNCIKGKHECGGYGRDMIVIQMDGKGKGAYNAPDTKRTPPLSRAGTPSSRLSSPRLSPSDVRLRDLNRTSNEMECFEAFWEVFLPKDTRGITPTPWFDATNNYITKSETMRCALLALSTSKVGRAKKDKRLEQRGIELYGKTLGLLGKELRLASRRKCLGILNSCILLALYEQLNDCGNPAINWQRHVKGMTDLMMVYTPESFAADEDIDAHAIFLEARYHAILSSILDRRVNILCTSEWMTLPWSNQRKNIRHSVLDILAQVPGMLAEVQILAGAEKIQDGWEKIQMLKQRFWGLESQLHTWFQNYIDSVSELPQPADLQLLYDARDDSSLHVQLPDMLNRYDRNSLYPLSIYWICCTMVYGNMVHFYKKFQPVSADEVSQLNSSKFDVVKYAIALARCSRCFLGDDLSIACWLSTAHPNMCVTRVLQGCSELRFSDNQTDVDALGQDLEDIRLTSGFQWSNAWTQGFMDLEDQMFSWGGMAAAPAFDGEFGPEISWTYENEGAVY</sequence>
<dbReference type="Proteomes" id="UP000799753">
    <property type="component" value="Unassembled WGS sequence"/>
</dbReference>
<dbReference type="EMBL" id="MU006794">
    <property type="protein sequence ID" value="KAF2637265.1"/>
    <property type="molecule type" value="Genomic_DNA"/>
</dbReference>